<reference evidence="2 3" key="1">
    <citation type="submission" date="2023-06" db="EMBL/GenBank/DDBJ databases">
        <title>Alkalimonas sp., MEB004 an alkaliphilic bacterium isolated from Lonar Lake, India.</title>
        <authorList>
            <person name="Joshi A."/>
            <person name="Thite S."/>
        </authorList>
    </citation>
    <scope>NUCLEOTIDE SEQUENCE [LARGE SCALE GENOMIC DNA]</scope>
    <source>
        <strain evidence="2 3">MEB004</strain>
    </source>
</reference>
<dbReference type="InterPro" id="IPR051021">
    <property type="entry name" value="Mito_Ser/Thr_phosphatase"/>
</dbReference>
<name>A0ABU7JB72_9GAMM</name>
<dbReference type="InterPro" id="IPR013078">
    <property type="entry name" value="His_Pase_superF_clade-1"/>
</dbReference>
<dbReference type="SUPFAM" id="SSF53254">
    <property type="entry name" value="Phosphoglycerate mutase-like"/>
    <property type="match status" value="1"/>
</dbReference>
<sequence>MVNLVIMRHGEAEALQSTDAERQLTVKGITEANQMAGWLQLHFPAFDRIICSPYTRACQTAQLVLQKQAAKGCELELLSDLVPDGDPQQVQLYLDALWAAQPELRILLVSHMPLVSFLVQTFSYSGQAPIFATAGVACLHYEPEKTGQLLETASPFELNLLPV</sequence>
<gene>
    <name evidence="2" type="primary">sixA</name>
    <name evidence="2" type="ORF">QWF21_01730</name>
</gene>
<protein>
    <submittedName>
        <fullName evidence="2">Phosphohistidine phosphatase SixA</fullName>
    </submittedName>
</protein>
<dbReference type="NCBIfam" id="TIGR00249">
    <property type="entry name" value="sixA"/>
    <property type="match status" value="1"/>
</dbReference>
<dbReference type="Proteomes" id="UP001339167">
    <property type="component" value="Unassembled WGS sequence"/>
</dbReference>
<dbReference type="RefSeq" id="WP_330086304.1">
    <property type="nucleotide sequence ID" value="NZ_JAUGZK010000001.1"/>
</dbReference>
<dbReference type="PANTHER" id="PTHR20935:SF1">
    <property type="entry name" value="SLL1549 PROTEIN"/>
    <property type="match status" value="1"/>
</dbReference>
<comment type="caution">
    <text evidence="2">The sequence shown here is derived from an EMBL/GenBank/DDBJ whole genome shotgun (WGS) entry which is preliminary data.</text>
</comment>
<dbReference type="PANTHER" id="PTHR20935">
    <property type="entry name" value="PHOSPHOGLYCERATE MUTASE-RELATED"/>
    <property type="match status" value="1"/>
</dbReference>
<dbReference type="InterPro" id="IPR029033">
    <property type="entry name" value="His_PPase_superfam"/>
</dbReference>
<dbReference type="SMART" id="SM00855">
    <property type="entry name" value="PGAM"/>
    <property type="match status" value="1"/>
</dbReference>
<evidence type="ECO:0000313" key="2">
    <source>
        <dbReference type="EMBL" id="MEE2022948.1"/>
    </source>
</evidence>
<evidence type="ECO:0000313" key="3">
    <source>
        <dbReference type="Proteomes" id="UP001339167"/>
    </source>
</evidence>
<keyword evidence="3" id="KW-1185">Reference proteome</keyword>
<evidence type="ECO:0000256" key="1">
    <source>
        <dbReference type="ARBA" id="ARBA00022801"/>
    </source>
</evidence>
<dbReference type="Pfam" id="PF00300">
    <property type="entry name" value="His_Phos_1"/>
    <property type="match status" value="1"/>
</dbReference>
<keyword evidence="1" id="KW-0378">Hydrolase</keyword>
<organism evidence="2 3">
    <name type="scientific">Alkalimonas mucilaginosa</name>
    <dbReference type="NCBI Taxonomy" id="3057676"/>
    <lineage>
        <taxon>Bacteria</taxon>
        <taxon>Pseudomonadati</taxon>
        <taxon>Pseudomonadota</taxon>
        <taxon>Gammaproteobacteria</taxon>
        <taxon>Alkalimonas</taxon>
    </lineage>
</organism>
<dbReference type="EMBL" id="JAUGZK010000001">
    <property type="protein sequence ID" value="MEE2022948.1"/>
    <property type="molecule type" value="Genomic_DNA"/>
</dbReference>
<dbReference type="Gene3D" id="3.40.50.1240">
    <property type="entry name" value="Phosphoglycerate mutase-like"/>
    <property type="match status" value="1"/>
</dbReference>
<proteinExistence type="predicted"/>
<dbReference type="CDD" id="cd07067">
    <property type="entry name" value="HP_PGM_like"/>
    <property type="match status" value="1"/>
</dbReference>
<dbReference type="InterPro" id="IPR004449">
    <property type="entry name" value="SixA"/>
</dbReference>
<accession>A0ABU7JB72</accession>